<dbReference type="InParanoid" id="A0A177CN04"/>
<dbReference type="PANTHER" id="PTHR35711">
    <property type="entry name" value="EXPRESSED PROTEIN"/>
    <property type="match status" value="1"/>
</dbReference>
<organism evidence="2 3">
    <name type="scientific">Paraphaeosphaeria sporulosa</name>
    <dbReference type="NCBI Taxonomy" id="1460663"/>
    <lineage>
        <taxon>Eukaryota</taxon>
        <taxon>Fungi</taxon>
        <taxon>Dikarya</taxon>
        <taxon>Ascomycota</taxon>
        <taxon>Pezizomycotina</taxon>
        <taxon>Dothideomycetes</taxon>
        <taxon>Pleosporomycetidae</taxon>
        <taxon>Pleosporales</taxon>
        <taxon>Massarineae</taxon>
        <taxon>Didymosphaeriaceae</taxon>
        <taxon>Paraphaeosphaeria</taxon>
    </lineage>
</organism>
<reference evidence="2 3" key="1">
    <citation type="submission" date="2016-05" db="EMBL/GenBank/DDBJ databases">
        <title>Comparative analysis of secretome profiles of manganese(II)-oxidizing ascomycete fungi.</title>
        <authorList>
            <consortium name="DOE Joint Genome Institute"/>
            <person name="Zeiner C.A."/>
            <person name="Purvine S.O."/>
            <person name="Zink E.M."/>
            <person name="Wu S."/>
            <person name="Pasa-Tolic L."/>
            <person name="Chaput D.L."/>
            <person name="Haridas S."/>
            <person name="Grigoriev I.V."/>
            <person name="Santelli C.M."/>
            <person name="Hansel C.M."/>
        </authorList>
    </citation>
    <scope>NUCLEOTIDE SEQUENCE [LARGE SCALE GENOMIC DNA]</scope>
    <source>
        <strain evidence="2 3">AP3s5-JAC2a</strain>
    </source>
</reference>
<proteinExistence type="predicted"/>
<evidence type="ECO:0000256" key="1">
    <source>
        <dbReference type="SAM" id="MobiDB-lite"/>
    </source>
</evidence>
<evidence type="ECO:0000313" key="3">
    <source>
        <dbReference type="Proteomes" id="UP000077069"/>
    </source>
</evidence>
<dbReference type="Proteomes" id="UP000077069">
    <property type="component" value="Unassembled WGS sequence"/>
</dbReference>
<feature type="compositionally biased region" description="Basic residues" evidence="1">
    <location>
        <begin position="721"/>
        <end position="730"/>
    </location>
</feature>
<dbReference type="PANTHER" id="PTHR35711:SF1">
    <property type="entry name" value="ECTODERMAL, ISOFORM F"/>
    <property type="match status" value="1"/>
</dbReference>
<feature type="region of interest" description="Disordered" evidence="1">
    <location>
        <begin position="1"/>
        <end position="129"/>
    </location>
</feature>
<gene>
    <name evidence="2" type="ORF">CC84DRAFT_1085518</name>
</gene>
<feature type="compositionally biased region" description="Acidic residues" evidence="1">
    <location>
        <begin position="66"/>
        <end position="90"/>
    </location>
</feature>
<dbReference type="OrthoDB" id="5399183at2759"/>
<keyword evidence="3" id="KW-1185">Reference proteome</keyword>
<dbReference type="RefSeq" id="XP_018038633.1">
    <property type="nucleotide sequence ID" value="XM_018174103.1"/>
</dbReference>
<accession>A0A177CN04</accession>
<feature type="compositionally biased region" description="Acidic residues" evidence="1">
    <location>
        <begin position="114"/>
        <end position="127"/>
    </location>
</feature>
<feature type="compositionally biased region" description="Polar residues" evidence="1">
    <location>
        <begin position="38"/>
        <end position="51"/>
    </location>
</feature>
<name>A0A177CN04_9PLEO</name>
<feature type="compositionally biased region" description="Polar residues" evidence="1">
    <location>
        <begin position="637"/>
        <end position="650"/>
    </location>
</feature>
<dbReference type="GeneID" id="28757589"/>
<feature type="region of interest" description="Disordered" evidence="1">
    <location>
        <begin position="622"/>
        <end position="662"/>
    </location>
</feature>
<sequence length="774" mass="84850">MAHSPQSRPAMVELGGQHLHEHQPIHDTPAGVRRSDQRSASSDEAAPNNTGHAGGRGNGQATTDEASNEDDDEDSSAAQDDLEEDEEDPDTIAPSHGRGKGKGKGIRPSIYIEPVDEDESHAEEESVLGETGLTVSKHPVSSLLAGNKKRTFSNLSNTSVLFGDDELDNHSFPRRKVARKLSNGTFKPLLKYKENANEDMNDIENAIETDDEDYSGVNLVPEDDDSEIEDIEHQEESFIIQEEEHGTSALINQFNDARRLSLDSLASDNIFDFTAPLDQTYDVNHADMGFARFFEPAPIPTSPEVVAKRKFSDSSTKRVRFDDEVQMSDSSSSSSDELDSSLYPDLFLDQDKLPASLSQLLEYDQDEDYGDYDSPASEMSFWDFGQDELHQSTAGAEEFEESSDPGSSGYETDMGDTTDEYESDSDAPPETPLRKKSVLRQPPSAPGSRFNSPQAFERSSKPIGRAIPPTRGIFIHEDFSKAIAFTNRTTKRLTFYRPRTPLISWVPLNGAQSSSTSNANDSPRTSLAQLNASDSEVSNEVFSNPFTTSDIMLTGIFGSAPSNDYFFGTDSIGPPEAFYPFVSIGTNGAVLDDEDDPEDEDYEDDLNITDFMDFGSDVDATDVEQDDDETDIPATPAVSTTAMPGSTPAMSTPMVDTPTTRKRTTSDAMLQHFDRGVVTAFRNNQNRYRDIAQLPSDPTIRASVSRPVRSGKSAETLMTPLRKRPTRRTAKSPFQASSPMVNASSPLSGVTKASSRLNKSLMNPPRAPRMGAFT</sequence>
<feature type="compositionally biased region" description="Acidic residues" evidence="1">
    <location>
        <begin position="413"/>
        <end position="427"/>
    </location>
</feature>
<feature type="compositionally biased region" description="Acidic residues" evidence="1">
    <location>
        <begin position="622"/>
        <end position="631"/>
    </location>
</feature>
<feature type="region of interest" description="Disordered" evidence="1">
    <location>
        <begin position="392"/>
        <end position="468"/>
    </location>
</feature>
<evidence type="ECO:0000313" key="2">
    <source>
        <dbReference type="EMBL" id="OAG08268.1"/>
    </source>
</evidence>
<protein>
    <submittedName>
        <fullName evidence="2">Uncharacterized protein</fullName>
    </submittedName>
</protein>
<feature type="region of interest" description="Disordered" evidence="1">
    <location>
        <begin position="702"/>
        <end position="774"/>
    </location>
</feature>
<dbReference type="EMBL" id="KV441550">
    <property type="protein sequence ID" value="OAG08268.1"/>
    <property type="molecule type" value="Genomic_DNA"/>
</dbReference>
<dbReference type="AlphaFoldDB" id="A0A177CN04"/>
<feature type="compositionally biased region" description="Polar residues" evidence="1">
    <location>
        <begin position="732"/>
        <end position="761"/>
    </location>
</feature>
<dbReference type="STRING" id="1460663.A0A177CN04"/>